<evidence type="ECO:0008006" key="9">
    <source>
        <dbReference type="Google" id="ProtNLM"/>
    </source>
</evidence>
<evidence type="ECO:0000256" key="4">
    <source>
        <dbReference type="ARBA" id="ARBA00022989"/>
    </source>
</evidence>
<dbReference type="EMBL" id="PZPL01000001">
    <property type="protein sequence ID" value="PTL72312.1"/>
    <property type="molecule type" value="Genomic_DNA"/>
</dbReference>
<sequence length="285" mass="29518">MGRVGRAPARRGDRAVGARAAAHSVTPHVHPLLDPGLVLSLPLVVAAALAVGGSRAESRRGRPWPLRRLLLLLAGLGVAIASLTGPFAQWAHADPRGAMLAHLALGLLAPLLITTSAPVTLALRALDVTAARRLSRVLRSRPARVLAHPIPAVLLSTGSLWLVHATGLLEAAHADPLLHALLGVHFLASGCLLTGALIGVDPAPHRAPFGLRVGVVLGSIAAHALLGTTLYAEATSDVERQAAQILYYGGDLLELALVTVLFAQHYAATAPGRARKPLGGRPVHP</sequence>
<proteinExistence type="predicted"/>
<feature type="transmembrane region" description="Helical" evidence="6">
    <location>
        <begin position="209"/>
        <end position="226"/>
    </location>
</feature>
<comment type="subcellular location">
    <subcellularLocation>
        <location evidence="1">Cell membrane</location>
        <topology evidence="1">Multi-pass membrane protein</topology>
    </subcellularLocation>
</comment>
<keyword evidence="4 6" id="KW-1133">Transmembrane helix</keyword>
<comment type="caution">
    <text evidence="7">The sequence shown here is derived from an EMBL/GenBank/DDBJ whole genome shotgun (WGS) entry which is preliminary data.</text>
</comment>
<dbReference type="Proteomes" id="UP000241085">
    <property type="component" value="Unassembled WGS sequence"/>
</dbReference>
<evidence type="ECO:0000313" key="8">
    <source>
        <dbReference type="Proteomes" id="UP000241085"/>
    </source>
</evidence>
<evidence type="ECO:0000256" key="6">
    <source>
        <dbReference type="SAM" id="Phobius"/>
    </source>
</evidence>
<dbReference type="GO" id="GO:0005886">
    <property type="term" value="C:plasma membrane"/>
    <property type="evidence" value="ECO:0007669"/>
    <property type="project" value="UniProtKB-SubCell"/>
</dbReference>
<name>A0A2T4URZ9_9MICO</name>
<keyword evidence="5 6" id="KW-0472">Membrane</keyword>
<gene>
    <name evidence="7" type="ORF">C1I63_05260</name>
</gene>
<dbReference type="AlphaFoldDB" id="A0A2T4URZ9"/>
<dbReference type="InterPro" id="IPR019108">
    <property type="entry name" value="Caa3_assmbl_CtaG-rel"/>
</dbReference>
<feature type="transmembrane region" description="Helical" evidence="6">
    <location>
        <begin position="246"/>
        <end position="267"/>
    </location>
</feature>
<feature type="transmembrane region" description="Helical" evidence="6">
    <location>
        <begin position="177"/>
        <end position="197"/>
    </location>
</feature>
<keyword evidence="3 6" id="KW-0812">Transmembrane</keyword>
<reference evidence="7 8" key="1">
    <citation type="submission" date="2018-03" db="EMBL/GenBank/DDBJ databases">
        <title>Bacteriophage NCPPB3778 and a type I-E CRISPR drive the evolution of the US Biological Select Agent, Rathayibacter toxicus.</title>
        <authorList>
            <person name="Davis E.W.II."/>
            <person name="Tabima J.F."/>
            <person name="Weisberg A.J."/>
            <person name="Dantas Lopes L."/>
            <person name="Wiseman M.S."/>
            <person name="Wiseman M.S."/>
            <person name="Pupko T."/>
            <person name="Belcher M.S."/>
            <person name="Sechler A.J."/>
            <person name="Tancos M.A."/>
            <person name="Schroeder B.K."/>
            <person name="Murray T.D."/>
            <person name="Luster D.G."/>
            <person name="Schneider W.L."/>
            <person name="Rogers E."/>
            <person name="Andreote F.D."/>
            <person name="Grunwald N.J."/>
            <person name="Putnam M.L."/>
            <person name="Chang J.H."/>
        </authorList>
    </citation>
    <scope>NUCLEOTIDE SEQUENCE [LARGE SCALE GENOMIC DNA]</scope>
    <source>
        <strain evidence="7 8">DSM 15933</strain>
    </source>
</reference>
<evidence type="ECO:0000256" key="2">
    <source>
        <dbReference type="ARBA" id="ARBA00022475"/>
    </source>
</evidence>
<protein>
    <recommendedName>
        <fullName evidence="9">Cytochrome c oxidase assembly protein</fullName>
    </recommendedName>
</protein>
<feature type="transmembrane region" description="Helical" evidence="6">
    <location>
        <begin position="69"/>
        <end position="88"/>
    </location>
</feature>
<feature type="transmembrane region" description="Helical" evidence="6">
    <location>
        <begin position="145"/>
        <end position="165"/>
    </location>
</feature>
<evidence type="ECO:0000256" key="5">
    <source>
        <dbReference type="ARBA" id="ARBA00023136"/>
    </source>
</evidence>
<accession>A0A2T4URZ9</accession>
<organism evidence="7 8">
    <name type="scientific">Rathayibacter caricis DSM 15933</name>
    <dbReference type="NCBI Taxonomy" id="1328867"/>
    <lineage>
        <taxon>Bacteria</taxon>
        <taxon>Bacillati</taxon>
        <taxon>Actinomycetota</taxon>
        <taxon>Actinomycetes</taxon>
        <taxon>Micrococcales</taxon>
        <taxon>Microbacteriaceae</taxon>
        <taxon>Rathayibacter</taxon>
    </lineage>
</organism>
<keyword evidence="2" id="KW-1003">Cell membrane</keyword>
<evidence type="ECO:0000313" key="7">
    <source>
        <dbReference type="EMBL" id="PTL72312.1"/>
    </source>
</evidence>
<keyword evidence="8" id="KW-1185">Reference proteome</keyword>
<feature type="transmembrane region" description="Helical" evidence="6">
    <location>
        <begin position="100"/>
        <end position="124"/>
    </location>
</feature>
<dbReference type="Pfam" id="PF09678">
    <property type="entry name" value="Caa3_CtaG"/>
    <property type="match status" value="1"/>
</dbReference>
<evidence type="ECO:0000256" key="3">
    <source>
        <dbReference type="ARBA" id="ARBA00022692"/>
    </source>
</evidence>
<evidence type="ECO:0000256" key="1">
    <source>
        <dbReference type="ARBA" id="ARBA00004651"/>
    </source>
</evidence>